<dbReference type="RefSeq" id="WP_207862165.1">
    <property type="nucleotide sequence ID" value="NZ_JAFREP010000032.1"/>
</dbReference>
<evidence type="ECO:0000256" key="1">
    <source>
        <dbReference type="ARBA" id="ARBA00001913"/>
    </source>
</evidence>
<dbReference type="SUPFAM" id="SSF49299">
    <property type="entry name" value="PKD domain"/>
    <property type="match status" value="1"/>
</dbReference>
<evidence type="ECO:0000256" key="2">
    <source>
        <dbReference type="SAM" id="Phobius"/>
    </source>
</evidence>
<gene>
    <name evidence="5" type="ORF">J3U88_27205</name>
</gene>
<accession>A0A8J7Q7L5</accession>
<name>A0A8J7Q7L5_9BACT</name>
<dbReference type="Pfam" id="PF18911">
    <property type="entry name" value="PKD_4"/>
    <property type="match status" value="1"/>
</dbReference>
<evidence type="ECO:0000259" key="3">
    <source>
        <dbReference type="PROSITE" id="PS50093"/>
    </source>
</evidence>
<dbReference type="SUPFAM" id="SSF49265">
    <property type="entry name" value="Fibronectin type III"/>
    <property type="match status" value="1"/>
</dbReference>
<evidence type="ECO:0000313" key="5">
    <source>
        <dbReference type="EMBL" id="MBO1322192.1"/>
    </source>
</evidence>
<dbReference type="Gene3D" id="2.60.120.380">
    <property type="match status" value="2"/>
</dbReference>
<keyword evidence="2" id="KW-0812">Transmembrane</keyword>
<evidence type="ECO:0000259" key="4">
    <source>
        <dbReference type="PROSITE" id="PS50853"/>
    </source>
</evidence>
<dbReference type="InterPro" id="IPR035986">
    <property type="entry name" value="PKD_dom_sf"/>
</dbReference>
<sequence length="1354" mass="146752">MNNLGSRSQGRCSHPHQWEQQPVVRRLSGVTTLSLMLLTFVALTFSAVAQDTRTEPEVRTTPWVGDPVKPYIIETDLRTLPIRPIWQPGDAIKEVPRLRRTPDLVNPKPAGQIDPLLRNQTIVDGTVPVNAAFPDTDINMDGQGFAGVNPPDTVGDVGLNYYIQAINGAGGATFTVYDKTDGTLVAGPFTLDSFGTGGCGAGLGDPIVLYDQEANRWMISEFASGANILCVYVSRTDDPIAGGWNAYAFPTPSFPDYPKYGIMGDAYYVGTNEADTALYALDRNAMLAGETATAQRFTIPDLGGFGFQMITPADHDGATAPPANAPGIFMRHRDDEVHNTGGDTSADFLEIFEFNVDFDTPANSALVGPFSIPVTEFDSSLCGLTSFSCFPQPGSSVRLDPLREVVMYRLQYRNFGPYEVLVGNFVVDVDGNDRGGIRWFELRKSGDQPWELFQEGTYSPDSDNRFMAAISMDGNGNIALAYNVSSTTQAPSLRYTGRLATDPLGTMPQGEHSIVEGTTANASNRYGDYSALNVDPSTDCSFWFTGEYNAASTWSTRIANFGFDECRACDNPPADPTNLTVANEGDNRIALTWDEVPGATSYRVYRAQAACPTSRFQFLAGDITRNAFVDTDVSGGLTYAYVVRAFGDCESGNSNCADVTATGSCRIPPEFAGLQSVDVTNEEICSLSLTWEEARPSCGQGVSYAVYRSTVEDFTPSRANLIASCVNETRYLDADIDSGVTYYYIVRAEDDTTDGNGPCNGGNRDDNTVRVSGLAVGPEIVVFSDDFTAGLDNWSTVPGDGDGGGTERWEISTVNSNSAPNALFASDEPDTKDQTAALVEAVMLPAGLPAKMTFFQNYQMESGFDGGVLEYSVDGGANWFDILAGNGDGIPANANRFVSNGYNDDISTFFGNPLGGRDAWTGRSDGFIQTEVDLSDFAGQALQIRFRIGCDTSISAPGWWVDDVVIASVEPCYSEPCSYELSADSTEFTRDGGRARVEVTTNRENCEWTPVSDSDWLTILGDDEATGNGMFGVEAAPNTLPDARTATVTVADQTITFTQERGNQAPEASFTIDIDEVTVNLTDTSVDPDGEIVERLWDFGNGDTSTEANPSYFYRHPGTYTITLTVTDNLGDSDSVSETVELELTGPPFILNGETIDGLNADTFEWIYYRLIVPENAVDLNISIDGGTGDADLYTRFGAAPTKFDFNCRPMKTGNTESCFIAQPEAGVYYIGLWAYSDFDDVSLSVSFLVNEGGVGFTETDLSADKDEWLYFTIEVPEGRGRLELAMSGGTGDGDLYVRYGAEPNKDEFDQRGYLKGNNESIRVTNPRAGTYHIGIRAYQAFEGVTLEAYHYNP</sequence>
<dbReference type="InterPro" id="IPR013783">
    <property type="entry name" value="Ig-like_fold"/>
</dbReference>
<keyword evidence="2" id="KW-1133">Transmembrane helix</keyword>
<dbReference type="InterPro" id="IPR036116">
    <property type="entry name" value="FN3_sf"/>
</dbReference>
<dbReference type="CDD" id="cd14948">
    <property type="entry name" value="BACON"/>
    <property type="match status" value="1"/>
</dbReference>
<dbReference type="Pfam" id="PF04151">
    <property type="entry name" value="PPC"/>
    <property type="match status" value="2"/>
</dbReference>
<protein>
    <submittedName>
        <fullName evidence="5">Pre-peptidase C-terminal domain-containing protein</fullName>
    </submittedName>
</protein>
<comment type="caution">
    <text evidence="5">The sequence shown here is derived from an EMBL/GenBank/DDBJ whole genome shotgun (WGS) entry which is preliminary data.</text>
</comment>
<dbReference type="EMBL" id="JAFREP010000032">
    <property type="protein sequence ID" value="MBO1322192.1"/>
    <property type="molecule type" value="Genomic_DNA"/>
</dbReference>
<dbReference type="Gene3D" id="2.60.40.10">
    <property type="entry name" value="Immunoglobulins"/>
    <property type="match status" value="4"/>
</dbReference>
<dbReference type="Pfam" id="PF20773">
    <property type="entry name" value="InhA-like_MAM"/>
    <property type="match status" value="1"/>
</dbReference>
<dbReference type="Pfam" id="PF25833">
    <property type="entry name" value="Fn3_SaeA_3rd"/>
    <property type="match status" value="1"/>
</dbReference>
<dbReference type="Proteomes" id="UP000664417">
    <property type="component" value="Unassembled WGS sequence"/>
</dbReference>
<dbReference type="CDD" id="cd00063">
    <property type="entry name" value="FN3"/>
    <property type="match status" value="2"/>
</dbReference>
<keyword evidence="2" id="KW-0472">Membrane</keyword>
<dbReference type="InterPro" id="IPR024361">
    <property type="entry name" value="BACON"/>
</dbReference>
<proteinExistence type="predicted"/>
<dbReference type="PROSITE" id="PS50853">
    <property type="entry name" value="FN3"/>
    <property type="match status" value="1"/>
</dbReference>
<reference evidence="5" key="1">
    <citation type="submission" date="2021-03" db="EMBL/GenBank/DDBJ databases">
        <authorList>
            <person name="Wang G."/>
        </authorList>
    </citation>
    <scope>NUCLEOTIDE SEQUENCE</scope>
    <source>
        <strain evidence="5">KCTC 12899</strain>
    </source>
</reference>
<feature type="domain" description="Fibronectin type-III" evidence="4">
    <location>
        <begin position="572"/>
        <end position="670"/>
    </location>
</feature>
<dbReference type="InterPro" id="IPR007280">
    <property type="entry name" value="Peptidase_C_arc/bac"/>
</dbReference>
<feature type="domain" description="PKD" evidence="3">
    <location>
        <begin position="1097"/>
        <end position="1147"/>
    </location>
</feature>
<evidence type="ECO:0000313" key="6">
    <source>
        <dbReference type="Proteomes" id="UP000664417"/>
    </source>
</evidence>
<dbReference type="InterPro" id="IPR000601">
    <property type="entry name" value="PKD_dom"/>
</dbReference>
<comment type="cofactor">
    <cofactor evidence="1">
        <name>Ca(2+)</name>
        <dbReference type="ChEBI" id="CHEBI:29108"/>
    </cofactor>
</comment>
<feature type="transmembrane region" description="Helical" evidence="2">
    <location>
        <begin position="27"/>
        <end position="49"/>
    </location>
</feature>
<dbReference type="InterPro" id="IPR058692">
    <property type="entry name" value="Fn3_SaeA_2nd"/>
</dbReference>
<dbReference type="PROSITE" id="PS50093">
    <property type="entry name" value="PKD"/>
    <property type="match status" value="1"/>
</dbReference>
<dbReference type="SMART" id="SM00060">
    <property type="entry name" value="FN3"/>
    <property type="match status" value="2"/>
</dbReference>
<organism evidence="5 6">
    <name type="scientific">Acanthopleuribacter pedis</name>
    <dbReference type="NCBI Taxonomy" id="442870"/>
    <lineage>
        <taxon>Bacteria</taxon>
        <taxon>Pseudomonadati</taxon>
        <taxon>Acidobacteriota</taxon>
        <taxon>Holophagae</taxon>
        <taxon>Acanthopleuribacterales</taxon>
        <taxon>Acanthopleuribacteraceae</taxon>
        <taxon>Acanthopleuribacter</taxon>
    </lineage>
</organism>
<dbReference type="InterPro" id="IPR022409">
    <property type="entry name" value="PKD/Chitinase_dom"/>
</dbReference>
<dbReference type="InterPro" id="IPR003961">
    <property type="entry name" value="FN3_dom"/>
</dbReference>
<dbReference type="CDD" id="cd00146">
    <property type="entry name" value="PKD"/>
    <property type="match status" value="1"/>
</dbReference>
<keyword evidence="6" id="KW-1185">Reference proteome</keyword>
<dbReference type="SMART" id="SM00089">
    <property type="entry name" value="PKD"/>
    <property type="match status" value="1"/>
</dbReference>